<comment type="caution">
    <text evidence="7">The sequence shown here is derived from an EMBL/GenBank/DDBJ whole genome shotgun (WGS) entry which is preliminary data.</text>
</comment>
<feature type="transmembrane region" description="Helical" evidence="5">
    <location>
        <begin position="123"/>
        <end position="145"/>
    </location>
</feature>
<evidence type="ECO:0000256" key="4">
    <source>
        <dbReference type="ARBA" id="ARBA00023136"/>
    </source>
</evidence>
<comment type="subcellular location">
    <subcellularLocation>
        <location evidence="1">Membrane</location>
        <topology evidence="1">Multi-pass membrane protein</topology>
    </subcellularLocation>
</comment>
<evidence type="ECO:0000256" key="5">
    <source>
        <dbReference type="SAM" id="Phobius"/>
    </source>
</evidence>
<keyword evidence="2 5" id="KW-0812">Transmembrane</keyword>
<keyword evidence="4 5" id="KW-0472">Membrane</keyword>
<name>A0A2W5VFY1_9CAUL</name>
<sequence length="188" mass="19905">MTILILGLFVFLGVHSVRILAAPLRDAQIAASEKRWRGLYSLIAGLGFVLIILGWIAARPTAPQVYDPPVWGRHAAMGLVWIAFVLLAGANGPVGRIKATVRHPMLLGTIAWASGHLLANGDLASVVLFGAFLTWAVLDLISAVNRKEPAPVVTKPIADVIAVVGGTALYAVFVGFVHRVLFGVSPMG</sequence>
<evidence type="ECO:0000256" key="3">
    <source>
        <dbReference type="ARBA" id="ARBA00022989"/>
    </source>
</evidence>
<feature type="domain" description="NnrU" evidence="6">
    <location>
        <begin position="3"/>
        <end position="186"/>
    </location>
</feature>
<protein>
    <submittedName>
        <fullName evidence="7">NnrU family protein</fullName>
    </submittedName>
</protein>
<organism evidence="7 8">
    <name type="scientific">Caulobacter segnis</name>
    <dbReference type="NCBI Taxonomy" id="88688"/>
    <lineage>
        <taxon>Bacteria</taxon>
        <taxon>Pseudomonadati</taxon>
        <taxon>Pseudomonadota</taxon>
        <taxon>Alphaproteobacteria</taxon>
        <taxon>Caulobacterales</taxon>
        <taxon>Caulobacteraceae</taxon>
        <taxon>Caulobacter</taxon>
    </lineage>
</organism>
<accession>A0A2W5VFY1</accession>
<dbReference type="InterPro" id="IPR009915">
    <property type="entry name" value="NnrU_dom"/>
</dbReference>
<dbReference type="Proteomes" id="UP000249393">
    <property type="component" value="Unassembled WGS sequence"/>
</dbReference>
<dbReference type="Pfam" id="PF07298">
    <property type="entry name" value="NnrU"/>
    <property type="match status" value="1"/>
</dbReference>
<evidence type="ECO:0000256" key="2">
    <source>
        <dbReference type="ARBA" id="ARBA00022692"/>
    </source>
</evidence>
<gene>
    <name evidence="7" type="ORF">DI526_00265</name>
</gene>
<evidence type="ECO:0000256" key="1">
    <source>
        <dbReference type="ARBA" id="ARBA00004141"/>
    </source>
</evidence>
<feature type="transmembrane region" description="Helical" evidence="5">
    <location>
        <begin position="70"/>
        <end position="90"/>
    </location>
</feature>
<evidence type="ECO:0000313" key="7">
    <source>
        <dbReference type="EMBL" id="PZR37367.1"/>
    </source>
</evidence>
<evidence type="ECO:0000259" key="6">
    <source>
        <dbReference type="Pfam" id="PF07298"/>
    </source>
</evidence>
<dbReference type="EMBL" id="QFQZ01000001">
    <property type="protein sequence ID" value="PZR37367.1"/>
    <property type="molecule type" value="Genomic_DNA"/>
</dbReference>
<reference evidence="7 8" key="1">
    <citation type="submission" date="2017-08" db="EMBL/GenBank/DDBJ databases">
        <title>Infants hospitalized years apart are colonized by the same room-sourced microbial strains.</title>
        <authorList>
            <person name="Brooks B."/>
            <person name="Olm M.R."/>
            <person name="Firek B.A."/>
            <person name="Baker R."/>
            <person name="Thomas B.C."/>
            <person name="Morowitz M.J."/>
            <person name="Banfield J.F."/>
        </authorList>
    </citation>
    <scope>NUCLEOTIDE SEQUENCE [LARGE SCALE GENOMIC DNA]</scope>
    <source>
        <strain evidence="7">S2_003_000_R2_4</strain>
    </source>
</reference>
<keyword evidence="3 5" id="KW-1133">Transmembrane helix</keyword>
<dbReference type="GO" id="GO:0016020">
    <property type="term" value="C:membrane"/>
    <property type="evidence" value="ECO:0007669"/>
    <property type="project" value="UniProtKB-SubCell"/>
</dbReference>
<proteinExistence type="predicted"/>
<feature type="transmembrane region" description="Helical" evidence="5">
    <location>
        <begin position="37"/>
        <end position="58"/>
    </location>
</feature>
<dbReference type="RefSeq" id="WP_304272635.1">
    <property type="nucleotide sequence ID" value="NZ_QFQZ01000001.1"/>
</dbReference>
<dbReference type="AlphaFoldDB" id="A0A2W5VFY1"/>
<evidence type="ECO:0000313" key="8">
    <source>
        <dbReference type="Proteomes" id="UP000249393"/>
    </source>
</evidence>
<feature type="transmembrane region" description="Helical" evidence="5">
    <location>
        <begin position="157"/>
        <end position="178"/>
    </location>
</feature>